<feature type="transmembrane region" description="Helical" evidence="6">
    <location>
        <begin position="12"/>
        <end position="29"/>
    </location>
</feature>
<dbReference type="InterPro" id="IPR015414">
    <property type="entry name" value="TMEM64"/>
</dbReference>
<dbReference type="EMBL" id="FNGX01000002">
    <property type="protein sequence ID" value="SDL50686.1"/>
    <property type="molecule type" value="Genomic_DNA"/>
</dbReference>
<keyword evidence="3 6" id="KW-0812">Transmembrane</keyword>
<dbReference type="Proteomes" id="UP000183162">
    <property type="component" value="Unassembled WGS sequence"/>
</dbReference>
<feature type="domain" description="VTT" evidence="7">
    <location>
        <begin position="70"/>
        <end position="192"/>
    </location>
</feature>
<evidence type="ECO:0000256" key="1">
    <source>
        <dbReference type="ARBA" id="ARBA00004651"/>
    </source>
</evidence>
<keyword evidence="5 6" id="KW-0472">Membrane</keyword>
<keyword evidence="4 6" id="KW-1133">Transmembrane helix</keyword>
<evidence type="ECO:0000256" key="5">
    <source>
        <dbReference type="ARBA" id="ARBA00023136"/>
    </source>
</evidence>
<comment type="subcellular location">
    <subcellularLocation>
        <location evidence="1 6">Cell membrane</location>
        <topology evidence="1 6">Multi-pass membrane protein</topology>
    </subcellularLocation>
</comment>
<feature type="transmembrane region" description="Helical" evidence="6">
    <location>
        <begin position="89"/>
        <end position="107"/>
    </location>
</feature>
<comment type="caution">
    <text evidence="6">Lacks conserved residue(s) required for the propagation of feature annotation.</text>
</comment>
<keyword evidence="2 6" id="KW-1003">Cell membrane</keyword>
<dbReference type="RefSeq" id="WP_074566744.1">
    <property type="nucleotide sequence ID" value="NZ_FNGX01000002.1"/>
</dbReference>
<protein>
    <recommendedName>
        <fullName evidence="6">TVP38/TMEM64 family membrane protein</fullName>
    </recommendedName>
</protein>
<dbReference type="GO" id="GO:0005886">
    <property type="term" value="C:plasma membrane"/>
    <property type="evidence" value="ECO:0007669"/>
    <property type="project" value="UniProtKB-SubCell"/>
</dbReference>
<comment type="similarity">
    <text evidence="6">Belongs to the TVP38/TMEM64 family.</text>
</comment>
<evidence type="ECO:0000313" key="8">
    <source>
        <dbReference type="EMBL" id="SDL50686.1"/>
    </source>
</evidence>
<evidence type="ECO:0000256" key="2">
    <source>
        <dbReference type="ARBA" id="ARBA00022475"/>
    </source>
</evidence>
<dbReference type="PANTHER" id="PTHR12677">
    <property type="entry name" value="GOLGI APPARATUS MEMBRANE PROTEIN TVP38-RELATED"/>
    <property type="match status" value="1"/>
</dbReference>
<gene>
    <name evidence="8" type="ORF">SAMN05216400_0892</name>
</gene>
<dbReference type="OrthoDB" id="371137at2"/>
<dbReference type="InterPro" id="IPR032816">
    <property type="entry name" value="VTT_dom"/>
</dbReference>
<name>A0A1G9KM52_STREI</name>
<dbReference type="PANTHER" id="PTHR12677:SF49">
    <property type="entry name" value="TVP38_TMEM64 FAMILY MEMBRANE PROTEIN"/>
    <property type="match status" value="1"/>
</dbReference>
<organism evidence="8 9">
    <name type="scientific">Streptococcus equinus</name>
    <name type="common">Streptococcus bovis</name>
    <dbReference type="NCBI Taxonomy" id="1335"/>
    <lineage>
        <taxon>Bacteria</taxon>
        <taxon>Bacillati</taxon>
        <taxon>Bacillota</taxon>
        <taxon>Bacilli</taxon>
        <taxon>Lactobacillales</taxon>
        <taxon>Streptococcaceae</taxon>
        <taxon>Streptococcus</taxon>
    </lineage>
</organism>
<evidence type="ECO:0000259" key="7">
    <source>
        <dbReference type="Pfam" id="PF09335"/>
    </source>
</evidence>
<proteinExistence type="inferred from homology"/>
<reference evidence="8 9" key="1">
    <citation type="submission" date="2016-10" db="EMBL/GenBank/DDBJ databases">
        <authorList>
            <person name="de Groot N.N."/>
        </authorList>
    </citation>
    <scope>NUCLEOTIDE SEQUENCE [LARGE SCALE GENOMIC DNA]</scope>
    <source>
        <strain evidence="8 9">Sb09</strain>
    </source>
</reference>
<dbReference type="AlphaFoldDB" id="A0A1G9KM52"/>
<evidence type="ECO:0000256" key="3">
    <source>
        <dbReference type="ARBA" id="ARBA00022692"/>
    </source>
</evidence>
<dbReference type="Pfam" id="PF09335">
    <property type="entry name" value="VTT_dom"/>
    <property type="match status" value="1"/>
</dbReference>
<evidence type="ECO:0000256" key="6">
    <source>
        <dbReference type="RuleBase" id="RU366058"/>
    </source>
</evidence>
<accession>A0A1G9KM52</accession>
<evidence type="ECO:0000313" key="9">
    <source>
        <dbReference type="Proteomes" id="UP000183162"/>
    </source>
</evidence>
<sequence>MTVAGTQRKYIQILTGIGFAISVGLFIFFKQHPAYFQVGGLFQSYLGNLGLFAPLIFMALQMIQVIYPIVPGGMTSVIGYLAFGPIWGFVYNFTGIFIGSLLAFGLARRYGESFAKAFVSQETYDKYIGYLDKNDGKYFAKLLGAAFALPGFPDDFLCMVSGLSKMTWKKFITIFLITKPVTLYLYTVIGYQGLSFLLTLFK</sequence>
<evidence type="ECO:0000256" key="4">
    <source>
        <dbReference type="ARBA" id="ARBA00022989"/>
    </source>
</evidence>